<dbReference type="RefSeq" id="WP_176804673.1">
    <property type="nucleotide sequence ID" value="NZ_JABXYJ010000010.1"/>
</dbReference>
<name>A0A850QIN5_9BURK</name>
<dbReference type="EMBL" id="JABXYJ010000010">
    <property type="protein sequence ID" value="NVO79138.1"/>
    <property type="molecule type" value="Genomic_DNA"/>
</dbReference>
<keyword evidence="2" id="KW-1185">Reference proteome</keyword>
<evidence type="ECO:0008006" key="3">
    <source>
        <dbReference type="Google" id="ProtNLM"/>
    </source>
</evidence>
<comment type="caution">
    <text evidence="1">The sequence shown here is derived from an EMBL/GenBank/DDBJ whole genome shotgun (WGS) entry which is preliminary data.</text>
</comment>
<sequence>MTQYPAPELADTGLQAEFSETELTSLTAGVAAINAWNRIAGDLKFSPSIE</sequence>
<accession>A0A850QIN5</accession>
<organism evidence="1 2">
    <name type="scientific">Undibacterium oligocarboniphilum</name>
    <dbReference type="NCBI Taxonomy" id="666702"/>
    <lineage>
        <taxon>Bacteria</taxon>
        <taxon>Pseudomonadati</taxon>
        <taxon>Pseudomonadota</taxon>
        <taxon>Betaproteobacteria</taxon>
        <taxon>Burkholderiales</taxon>
        <taxon>Oxalobacteraceae</taxon>
        <taxon>Undibacterium</taxon>
    </lineage>
</organism>
<dbReference type="SUPFAM" id="SSF69118">
    <property type="entry name" value="AhpD-like"/>
    <property type="match status" value="1"/>
</dbReference>
<gene>
    <name evidence="1" type="ORF">HV832_15005</name>
</gene>
<dbReference type="Gene3D" id="1.20.1290.10">
    <property type="entry name" value="AhpD-like"/>
    <property type="match status" value="1"/>
</dbReference>
<protein>
    <recommendedName>
        <fullName evidence="3">Alkylhydroperoxidase</fullName>
    </recommendedName>
</protein>
<evidence type="ECO:0000313" key="1">
    <source>
        <dbReference type="EMBL" id="NVO79138.1"/>
    </source>
</evidence>
<dbReference type="AlphaFoldDB" id="A0A850QIN5"/>
<proteinExistence type="predicted"/>
<dbReference type="Proteomes" id="UP000588051">
    <property type="component" value="Unassembled WGS sequence"/>
</dbReference>
<reference evidence="1 2" key="1">
    <citation type="submission" date="2020-06" db="EMBL/GenBank/DDBJ databases">
        <authorList>
            <person name="Qiu C."/>
            <person name="Liu Z."/>
        </authorList>
    </citation>
    <scope>NUCLEOTIDE SEQUENCE [LARGE SCALE GENOMIC DNA]</scope>
    <source>
        <strain evidence="1 2">EM 1</strain>
    </source>
</reference>
<dbReference type="InterPro" id="IPR029032">
    <property type="entry name" value="AhpD-like"/>
</dbReference>
<evidence type="ECO:0000313" key="2">
    <source>
        <dbReference type="Proteomes" id="UP000588051"/>
    </source>
</evidence>